<reference evidence="8 9" key="1">
    <citation type="submission" date="2018-03" db="EMBL/GenBank/DDBJ databases">
        <title>Genomic Encyclopedia of Archaeal and Bacterial Type Strains, Phase II (KMG-II): from individual species to whole genera.</title>
        <authorList>
            <person name="Goeker M."/>
        </authorList>
    </citation>
    <scope>NUCLEOTIDE SEQUENCE [LARGE SCALE GENOMIC DNA]</scope>
    <source>
        <strain evidence="8 9">DSM 28229</strain>
    </source>
</reference>
<dbReference type="Proteomes" id="UP000245535">
    <property type="component" value="Unassembled WGS sequence"/>
</dbReference>
<keyword evidence="9" id="KW-1185">Reference proteome</keyword>
<evidence type="ECO:0000259" key="7">
    <source>
        <dbReference type="Pfam" id="PF14322"/>
    </source>
</evidence>
<dbReference type="Pfam" id="PF07980">
    <property type="entry name" value="SusD_RagB"/>
    <property type="match status" value="1"/>
</dbReference>
<sequence length="533" mass="59600">MKQRFIKTIGAALLGLSIVGCDTDELLDKSPVTELSGDSYNTEPNLMAALYASYDVLQWQVMDGVHVFPLMWQGIRADDLHSQFANFWTPGTIMDDFSLMQSNNVSVQKLWQKWYGGVSRANIVIAKAQEFDGWETEGLQAQVIAEAKTLRAFFYFELVRMWGGVPLITEPIASPSEIPSGERATAAQIYAQIDADLMDAVDDLPTKSGTVEGRVTKGLAQTLLAKSKLYQEDYASVIAYTEAVINSGEYALEEDFGRNFKLDNENGKESILEIQYEDGFSADFFEVASQSQQGSGMWQMCYPWIFGRWTSWSNMLPLGELVDQYDKVNDVRYEDTFISVGMDIRGDLPNLAANWCPPRDYNGDETISADEILATDGVVLDWNVSWLRPNLEDCNYTRKYIIDWDVLDGLLQPSQSPLNEKIIRYSEVLLMHAEASAMGGGGNGLASLNAVRERAGLTALGSYTMDDVKSERRKELATEGWNRFSDVVRWGDATSNATFQRKNFQSGRDELLPIPQSEIDVVGADILQQNPGY</sequence>
<keyword evidence="4" id="KW-0472">Membrane</keyword>
<name>A0A315ZB19_SEDFL</name>
<evidence type="ECO:0000256" key="5">
    <source>
        <dbReference type="ARBA" id="ARBA00023237"/>
    </source>
</evidence>
<evidence type="ECO:0000256" key="3">
    <source>
        <dbReference type="ARBA" id="ARBA00022729"/>
    </source>
</evidence>
<dbReference type="Gene3D" id="1.25.40.390">
    <property type="match status" value="1"/>
</dbReference>
<dbReference type="Pfam" id="PF14322">
    <property type="entry name" value="SusD-like_3"/>
    <property type="match status" value="1"/>
</dbReference>
<proteinExistence type="inferred from homology"/>
<dbReference type="InterPro" id="IPR011990">
    <property type="entry name" value="TPR-like_helical_dom_sf"/>
</dbReference>
<dbReference type="EMBL" id="QGDO01000003">
    <property type="protein sequence ID" value="PWJ41914.1"/>
    <property type="molecule type" value="Genomic_DNA"/>
</dbReference>
<comment type="similarity">
    <text evidence="2">Belongs to the SusD family.</text>
</comment>
<evidence type="ECO:0000256" key="4">
    <source>
        <dbReference type="ARBA" id="ARBA00023136"/>
    </source>
</evidence>
<accession>A0A315ZB19</accession>
<keyword evidence="3" id="KW-0732">Signal</keyword>
<keyword evidence="5" id="KW-0998">Cell outer membrane</keyword>
<protein>
    <submittedName>
        <fullName evidence="8">Putative outer membrane starch-binding protein</fullName>
    </submittedName>
</protein>
<gene>
    <name evidence="8" type="ORF">BC781_103164</name>
</gene>
<dbReference type="GO" id="GO:0009279">
    <property type="term" value="C:cell outer membrane"/>
    <property type="evidence" value="ECO:0007669"/>
    <property type="project" value="UniProtKB-SubCell"/>
</dbReference>
<feature type="domain" description="SusD-like N-terminal" evidence="7">
    <location>
        <begin position="100"/>
        <end position="226"/>
    </location>
</feature>
<organism evidence="8 9">
    <name type="scientific">Sediminitomix flava</name>
    <dbReference type="NCBI Taxonomy" id="379075"/>
    <lineage>
        <taxon>Bacteria</taxon>
        <taxon>Pseudomonadati</taxon>
        <taxon>Bacteroidota</taxon>
        <taxon>Cytophagia</taxon>
        <taxon>Cytophagales</taxon>
        <taxon>Flammeovirgaceae</taxon>
        <taxon>Sediminitomix</taxon>
    </lineage>
</organism>
<evidence type="ECO:0000259" key="6">
    <source>
        <dbReference type="Pfam" id="PF07980"/>
    </source>
</evidence>
<dbReference type="PROSITE" id="PS51257">
    <property type="entry name" value="PROKAR_LIPOPROTEIN"/>
    <property type="match status" value="1"/>
</dbReference>
<evidence type="ECO:0000256" key="1">
    <source>
        <dbReference type="ARBA" id="ARBA00004442"/>
    </source>
</evidence>
<dbReference type="RefSeq" id="WP_109618368.1">
    <property type="nucleotide sequence ID" value="NZ_QGDO01000003.1"/>
</dbReference>
<comment type="caution">
    <text evidence="8">The sequence shown here is derived from an EMBL/GenBank/DDBJ whole genome shotgun (WGS) entry which is preliminary data.</text>
</comment>
<dbReference type="InterPro" id="IPR012944">
    <property type="entry name" value="SusD_RagB_dom"/>
</dbReference>
<dbReference type="CDD" id="cd08977">
    <property type="entry name" value="SusD"/>
    <property type="match status" value="1"/>
</dbReference>
<feature type="domain" description="RagB/SusD" evidence="6">
    <location>
        <begin position="419"/>
        <end position="533"/>
    </location>
</feature>
<dbReference type="OrthoDB" id="9792139at2"/>
<dbReference type="SUPFAM" id="SSF48452">
    <property type="entry name" value="TPR-like"/>
    <property type="match status" value="1"/>
</dbReference>
<evidence type="ECO:0000256" key="2">
    <source>
        <dbReference type="ARBA" id="ARBA00006275"/>
    </source>
</evidence>
<evidence type="ECO:0000313" key="9">
    <source>
        <dbReference type="Proteomes" id="UP000245535"/>
    </source>
</evidence>
<evidence type="ECO:0000313" key="8">
    <source>
        <dbReference type="EMBL" id="PWJ41914.1"/>
    </source>
</evidence>
<comment type="subcellular location">
    <subcellularLocation>
        <location evidence="1">Cell outer membrane</location>
    </subcellularLocation>
</comment>
<dbReference type="AlphaFoldDB" id="A0A315ZB19"/>
<dbReference type="InterPro" id="IPR033985">
    <property type="entry name" value="SusD-like_N"/>
</dbReference>